<dbReference type="PANTHER" id="PTHR21485">
    <property type="entry name" value="HAD SUPERFAMILY MEMBERS CMAS AND KDSC"/>
    <property type="match status" value="1"/>
</dbReference>
<dbReference type="PANTHER" id="PTHR21485:SF6">
    <property type="entry name" value="N-ACYLNEURAMINATE CYTIDYLYLTRANSFERASE-RELATED"/>
    <property type="match status" value="1"/>
</dbReference>
<reference evidence="1" key="1">
    <citation type="journal article" date="2015" name="Nature">
        <title>rRNA introns, odd ribosomes, and small enigmatic genomes across a large radiation of phyla.</title>
        <authorList>
            <person name="Brown C.T."/>
            <person name="Hug L.A."/>
            <person name="Thomas B.C."/>
            <person name="Sharon I."/>
            <person name="Castelle C.J."/>
            <person name="Singh A."/>
            <person name="Wilkins M.J."/>
            <person name="Williams K.H."/>
            <person name="Banfield J.F."/>
        </authorList>
    </citation>
    <scope>NUCLEOTIDE SEQUENCE [LARGE SCALE GENOMIC DNA]</scope>
</reference>
<organism evidence="1 2">
    <name type="scientific">Candidatus Nomurabacteria bacterium GW2011_GWB1_47_6</name>
    <dbReference type="NCBI Taxonomy" id="1618749"/>
    <lineage>
        <taxon>Bacteria</taxon>
        <taxon>Candidatus Nomuraibacteriota</taxon>
    </lineage>
</organism>
<evidence type="ECO:0000313" key="2">
    <source>
        <dbReference type="Proteomes" id="UP000034879"/>
    </source>
</evidence>
<keyword evidence="1" id="KW-0808">Transferase</keyword>
<dbReference type="InterPro" id="IPR029044">
    <property type="entry name" value="Nucleotide-diphossugar_trans"/>
</dbReference>
<accession>A0A0G1VZN0</accession>
<dbReference type="EMBL" id="LCOJ01000010">
    <property type="protein sequence ID" value="KKU75525.1"/>
    <property type="molecule type" value="Genomic_DNA"/>
</dbReference>
<keyword evidence="1" id="KW-0548">Nucleotidyltransferase</keyword>
<gene>
    <name evidence="1" type="ORF">UY01_C0010G0002</name>
</gene>
<dbReference type="Gene3D" id="3.90.550.10">
    <property type="entry name" value="Spore Coat Polysaccharide Biosynthesis Protein SpsA, Chain A"/>
    <property type="match status" value="1"/>
</dbReference>
<dbReference type="InterPro" id="IPR050793">
    <property type="entry name" value="CMP-NeuNAc_synthase"/>
</dbReference>
<dbReference type="InterPro" id="IPR003329">
    <property type="entry name" value="Cytidylyl_trans"/>
</dbReference>
<dbReference type="PATRIC" id="fig|1618749.3.peg.263"/>
<protein>
    <submittedName>
        <fullName evidence="1">Acylneuraminate cytidylyltransferase</fullName>
    </submittedName>
</protein>
<dbReference type="CDD" id="cd02513">
    <property type="entry name" value="CMP-NeuAc_Synthase"/>
    <property type="match status" value="1"/>
</dbReference>
<dbReference type="Proteomes" id="UP000034879">
    <property type="component" value="Unassembled WGS sequence"/>
</dbReference>
<dbReference type="GO" id="GO:0008781">
    <property type="term" value="F:N-acylneuraminate cytidylyltransferase activity"/>
    <property type="evidence" value="ECO:0007669"/>
    <property type="project" value="TreeGrafter"/>
</dbReference>
<dbReference type="SUPFAM" id="SSF53448">
    <property type="entry name" value="Nucleotide-diphospho-sugar transferases"/>
    <property type="match status" value="1"/>
</dbReference>
<dbReference type="Pfam" id="PF02348">
    <property type="entry name" value="CTP_transf_3"/>
    <property type="match status" value="1"/>
</dbReference>
<sequence length="252" mass="27997">MKRKILAFIPARGGSKGLPGKNIIDVNGKPLIAFSIRSGKVSKLVAKTIVSTDSPEIAAIAKQFGAEVPFLRPAKLATDTAPTIEAVLHALAWLENKGEFYDAVALLEPTSPLRKKDDIDNAIQLLADNWAKTDAVVSLGEIALESPYIAKKVEKGYIRPLLKIAGKSTRRQDLPRAYFPYGVIYLCKTATLKKEKTFYPKHIMPYYIERWQNYEVDDIWNLVTVRAILRHLKANGSTVGAVEPLARVKNKK</sequence>
<name>A0A0G1VZN0_9BACT</name>
<comment type="caution">
    <text evidence="1">The sequence shown here is derived from an EMBL/GenBank/DDBJ whole genome shotgun (WGS) entry which is preliminary data.</text>
</comment>
<dbReference type="AlphaFoldDB" id="A0A0G1VZN0"/>
<evidence type="ECO:0000313" key="1">
    <source>
        <dbReference type="EMBL" id="KKU75525.1"/>
    </source>
</evidence>
<proteinExistence type="predicted"/>